<reference evidence="1" key="2">
    <citation type="submission" date="2025-08" db="UniProtKB">
        <authorList>
            <consortium name="Ensembl"/>
        </authorList>
    </citation>
    <scope>IDENTIFICATION</scope>
</reference>
<accession>A0AC11EIZ3</accession>
<reference evidence="1" key="1">
    <citation type="submission" date="2020-11" db="EMBL/GenBank/DDBJ databases">
        <authorList>
            <person name="Davenport K.M."/>
            <person name="Bickhart D.M."/>
            <person name="Smith T.P.L."/>
            <person name="Murdoch B.M."/>
            <person name="Rosen B.D."/>
        </authorList>
    </citation>
    <scope>NUCLEOTIDE SEQUENCE [LARGE SCALE GENOMIC DNA]</scope>
    <source>
        <strain evidence="1">OAR_USU_Benz2616</strain>
    </source>
</reference>
<name>A0AC11EIZ3_SHEEP</name>
<organism evidence="1">
    <name type="scientific">Ovis aries</name>
    <name type="common">Sheep</name>
    <dbReference type="NCBI Taxonomy" id="9940"/>
    <lineage>
        <taxon>Eukaryota</taxon>
        <taxon>Metazoa</taxon>
        <taxon>Chordata</taxon>
        <taxon>Craniata</taxon>
        <taxon>Vertebrata</taxon>
        <taxon>Euteleostomi</taxon>
        <taxon>Mammalia</taxon>
        <taxon>Eutheria</taxon>
        <taxon>Laurasiatheria</taxon>
        <taxon>Artiodactyla</taxon>
        <taxon>Ruminantia</taxon>
        <taxon>Pecora</taxon>
        <taxon>Bovidae</taxon>
        <taxon>Caprinae</taxon>
        <taxon>Ovis</taxon>
    </lineage>
</organism>
<gene>
    <name evidence="1" type="primary">CYGB</name>
</gene>
<evidence type="ECO:0000313" key="1">
    <source>
        <dbReference type="Ensembl" id="ENSOARP00020059037.1"/>
    </source>
</evidence>
<proteinExistence type="predicted"/>
<protein>
    <submittedName>
        <fullName evidence="1">Cytoglobin</fullName>
    </submittedName>
</protein>
<dbReference type="Ensembl" id="ENSOART00020065707.1">
    <property type="protein sequence ID" value="ENSOARP00020059037.1"/>
    <property type="gene ID" value="ENSOARG00020015249.2"/>
</dbReference>
<sequence length="435" mass="47024">MTPVPNPSESGVRSAGGGTRAPRWLREGGSRAGAQLPPLRCRRGSRPPPRARGHAANARECLTQSQFPLAGRVHTRPQTRASAAHSCAARAAPHSVTASPLLPGPPVPPPHLRPSPARPSNSGLEGGQAPAASPPPRPAFTLPELAHGHGFEGLERIYFFSHFFQQTTSPPPARGPPPPAHIPYTRAHTHTHTHTPGAHRQTRSLPPARSTTRPPAAHAAGPGSPRPAPRAPPPPSEAGLGLELLMEKVPGEMEIERRERSEELSEAERKAVQATWARLYANCEDVGVAILVRFFVNFPSAKQYFSQFKHMEEPLEMERSPQLRKHACRVMGALNTVVENLHDPEKVSSVLALVGKAHALKHKVEPVYFKILSGVILEVIAEEFASDFPPETQRAWAKLRGLIYSHVTAAYKEVGWVQQVPNATTPPATLPSSGP</sequence>
<reference evidence="1" key="3">
    <citation type="submission" date="2025-09" db="UniProtKB">
        <authorList>
            <consortium name="Ensembl"/>
        </authorList>
    </citation>
    <scope>IDENTIFICATION</scope>
</reference>